<dbReference type="InterPro" id="IPR024072">
    <property type="entry name" value="DHFR-like_dom_sf"/>
</dbReference>
<dbReference type="InterPro" id="IPR002125">
    <property type="entry name" value="CMP_dCMP_dom"/>
</dbReference>
<comment type="pathway">
    <text evidence="1">Cofactor biosynthesis; riboflavin biosynthesis; 5-amino-6-(D-ribitylamino)uracil from GTP: step 3/4.</text>
</comment>
<dbReference type="OrthoDB" id="206452at2759"/>
<dbReference type="GO" id="GO:0009231">
    <property type="term" value="P:riboflavin biosynthetic process"/>
    <property type="evidence" value="ECO:0007669"/>
    <property type="project" value="UniProtKB-UniPathway"/>
</dbReference>
<dbReference type="InterPro" id="IPR011549">
    <property type="entry name" value="RibD_C"/>
</dbReference>
<gene>
    <name evidence="7" type="ORF">COCSUDRAFT_11696</name>
</gene>
<dbReference type="SUPFAM" id="SSF143990">
    <property type="entry name" value="YbiA-like"/>
    <property type="match status" value="1"/>
</dbReference>
<evidence type="ECO:0000256" key="2">
    <source>
        <dbReference type="ARBA" id="ARBA00013173"/>
    </source>
</evidence>
<dbReference type="NCBIfam" id="TIGR00227">
    <property type="entry name" value="ribD_Cterm"/>
    <property type="match status" value="1"/>
</dbReference>
<evidence type="ECO:0000259" key="6">
    <source>
        <dbReference type="PROSITE" id="PS51747"/>
    </source>
</evidence>
<dbReference type="InterPro" id="IPR016193">
    <property type="entry name" value="Cytidine_deaminase-like"/>
</dbReference>
<dbReference type="PANTHER" id="PTHR38011">
    <property type="entry name" value="DIHYDROFOLATE REDUCTASE FAMILY PROTEIN (AFU_ORTHOLOGUE AFUA_8G06820)"/>
    <property type="match status" value="1"/>
</dbReference>
<dbReference type="CDD" id="cd15457">
    <property type="entry name" value="NADAR"/>
    <property type="match status" value="1"/>
</dbReference>
<dbReference type="InterPro" id="IPR037238">
    <property type="entry name" value="YbiA-like_sf"/>
</dbReference>
<dbReference type="Gene3D" id="1.10.357.40">
    <property type="entry name" value="YbiA-like"/>
    <property type="match status" value="1"/>
</dbReference>
<evidence type="ECO:0000256" key="1">
    <source>
        <dbReference type="ARBA" id="ARBA00004910"/>
    </source>
</evidence>
<dbReference type="NCBIfam" id="TIGR00326">
    <property type="entry name" value="eubact_ribD"/>
    <property type="match status" value="1"/>
</dbReference>
<feature type="domain" description="CMP/dCMP-type deaminase" evidence="6">
    <location>
        <begin position="1"/>
        <end position="106"/>
    </location>
</feature>
<comment type="caution">
    <text evidence="7">The sequence shown here is derived from an EMBL/GenBank/DDBJ whole genome shotgun (WGS) entry which is preliminary data.</text>
</comment>
<dbReference type="InterPro" id="IPR004794">
    <property type="entry name" value="Eubact_RibD"/>
</dbReference>
<dbReference type="EC" id="1.1.1.193" evidence="2"/>
<evidence type="ECO:0000256" key="5">
    <source>
        <dbReference type="ARBA" id="ARBA00023268"/>
    </source>
</evidence>
<organism evidence="7 8">
    <name type="scientific">Coccomyxa subellipsoidea (strain C-169)</name>
    <name type="common">Green microalga</name>
    <dbReference type="NCBI Taxonomy" id="574566"/>
    <lineage>
        <taxon>Eukaryota</taxon>
        <taxon>Viridiplantae</taxon>
        <taxon>Chlorophyta</taxon>
        <taxon>core chlorophytes</taxon>
        <taxon>Trebouxiophyceae</taxon>
        <taxon>Trebouxiophyceae incertae sedis</taxon>
        <taxon>Coccomyxaceae</taxon>
        <taxon>Coccomyxa</taxon>
        <taxon>Coccomyxa subellipsoidea</taxon>
    </lineage>
</organism>
<protein>
    <recommendedName>
        <fullName evidence="2">5-amino-6-(5-phosphoribosylamino)uracil reductase</fullName>
        <ecNumber evidence="2">1.1.1.193</ecNumber>
    </recommendedName>
</protein>
<dbReference type="Pfam" id="PF01872">
    <property type="entry name" value="RibD_C"/>
    <property type="match status" value="1"/>
</dbReference>
<sequence length="574" mass="61430">AGLTQPHPNAGCVLVGPDGRVLAETFQRAQGTESAEVQALQQAGPSARRATVYTNLETGDCHGDDTSVAALIHAGVRRVVLGIRHPLAHLRGKAVRALRSSGVTVDILEDAGSSADPDRLEECLRACLQVNEALLHRAVTGRPFSVLKYAMTADGKIATSMGHSAWVSSPASRQLVFEARARSDAVIVGGNTVRRDNPRLTTRREGGHAPVRIVMSRTLDLPQDANLWDVSSAPTIVMTQRGARKDFQEMLQSRGVEVVQFDFLTPEAVAAYCQERGFLQVLWECGGTLAAPAIAAGVVHKALAFIAPKLIGGVRAPSPVGELGNVEMTQALTLADTQWQAVGPDMLLTGALLCSAPYCPSQRKDSVLTAVFAHSWLQCAEFYKSWDRYGSLSNFSAHPVSLPDGPVSASGSLPDEPLREWPSVEHFYQAQKFAGVQHAEALAVVERIAAAGSPEEAARIGRGTERGEPTLLRPDWVTAKLAVMYAGLRAKFVAHSGPRALLLETAEEGSAGGPLDLVEASPHDFFWGRGVDGSGANHLGTLLMSIRDELIAAQRAKHAQRNSEFEHSEPTATR</sequence>
<dbReference type="SUPFAM" id="SSF53597">
    <property type="entry name" value="Dihydrofolate reductase-like"/>
    <property type="match status" value="1"/>
</dbReference>
<evidence type="ECO:0000256" key="3">
    <source>
        <dbReference type="ARBA" id="ARBA00022857"/>
    </source>
</evidence>
<dbReference type="GO" id="GO:0008703">
    <property type="term" value="F:5-amino-6-(5-phosphoribosylamino)uracil reductase activity"/>
    <property type="evidence" value="ECO:0007669"/>
    <property type="project" value="UniProtKB-EC"/>
</dbReference>
<keyword evidence="4" id="KW-0560">Oxidoreductase</keyword>
<dbReference type="SUPFAM" id="SSF53927">
    <property type="entry name" value="Cytidine deaminase-like"/>
    <property type="match status" value="1"/>
</dbReference>
<dbReference type="InterPro" id="IPR002734">
    <property type="entry name" value="RibDG_C"/>
</dbReference>
<dbReference type="InterPro" id="IPR050765">
    <property type="entry name" value="Riboflavin_Biosynth_HTPR"/>
</dbReference>
<dbReference type="GeneID" id="17045264"/>
<dbReference type="EMBL" id="AGSI01000001">
    <property type="protein sequence ID" value="EIE27249.1"/>
    <property type="molecule type" value="Genomic_DNA"/>
</dbReference>
<dbReference type="Proteomes" id="UP000007264">
    <property type="component" value="Unassembled WGS sequence"/>
</dbReference>
<dbReference type="STRING" id="574566.I0Z9D0"/>
<dbReference type="AlphaFoldDB" id="I0Z9D0"/>
<keyword evidence="3" id="KW-0521">NADP</keyword>
<dbReference type="PROSITE" id="PS51747">
    <property type="entry name" value="CYT_DCMP_DEAMINASES_2"/>
    <property type="match status" value="1"/>
</dbReference>
<name>I0Z9D0_COCSC</name>
<keyword evidence="8" id="KW-1185">Reference proteome</keyword>
<proteinExistence type="predicted"/>
<dbReference type="InterPro" id="IPR012816">
    <property type="entry name" value="NADAR"/>
</dbReference>
<feature type="non-terminal residue" evidence="7">
    <location>
        <position position="1"/>
    </location>
</feature>
<dbReference type="GO" id="GO:0008835">
    <property type="term" value="F:diaminohydroxyphosphoribosylaminopyrimidine deaminase activity"/>
    <property type="evidence" value="ECO:0007669"/>
    <property type="project" value="InterPro"/>
</dbReference>
<dbReference type="UniPathway" id="UPA00275">
    <property type="reaction ID" value="UER00402"/>
</dbReference>
<accession>I0Z9D0</accession>
<reference evidence="7 8" key="1">
    <citation type="journal article" date="2012" name="Genome Biol.">
        <title>The genome of the polar eukaryotic microalga coccomyxa subellipsoidea reveals traits of cold adaptation.</title>
        <authorList>
            <person name="Blanc G."/>
            <person name="Agarkova I."/>
            <person name="Grimwood J."/>
            <person name="Kuo A."/>
            <person name="Brueggeman A."/>
            <person name="Dunigan D."/>
            <person name="Gurnon J."/>
            <person name="Ladunga I."/>
            <person name="Lindquist E."/>
            <person name="Lucas S."/>
            <person name="Pangilinan J."/>
            <person name="Proschold T."/>
            <person name="Salamov A."/>
            <person name="Schmutz J."/>
            <person name="Weeks D."/>
            <person name="Yamada T."/>
            <person name="Claverie J.M."/>
            <person name="Grigoriev I."/>
            <person name="Van Etten J."/>
            <person name="Lomsadze A."/>
            <person name="Borodovsky M."/>
        </authorList>
    </citation>
    <scope>NUCLEOTIDE SEQUENCE [LARGE SCALE GENOMIC DNA]</scope>
    <source>
        <strain evidence="7 8">C-169</strain>
    </source>
</reference>
<dbReference type="GO" id="GO:0050661">
    <property type="term" value="F:NADP binding"/>
    <property type="evidence" value="ECO:0007669"/>
    <property type="project" value="InterPro"/>
</dbReference>
<dbReference type="RefSeq" id="XP_005651793.1">
    <property type="nucleotide sequence ID" value="XM_005651736.1"/>
</dbReference>
<keyword evidence="5" id="KW-0511">Multifunctional enzyme</keyword>
<dbReference type="NCBIfam" id="TIGR02464">
    <property type="entry name" value="ribofla_fusion"/>
    <property type="match status" value="1"/>
</dbReference>
<evidence type="ECO:0000313" key="7">
    <source>
        <dbReference type="EMBL" id="EIE27249.1"/>
    </source>
</evidence>
<dbReference type="Pfam" id="PF08719">
    <property type="entry name" value="NADAR"/>
    <property type="match status" value="1"/>
</dbReference>
<dbReference type="eggNOG" id="KOG1018">
    <property type="taxonomic scope" value="Eukaryota"/>
</dbReference>
<evidence type="ECO:0000313" key="8">
    <source>
        <dbReference type="Proteomes" id="UP000007264"/>
    </source>
</evidence>
<dbReference type="KEGG" id="csl:COCSUDRAFT_11696"/>
<dbReference type="PANTHER" id="PTHR38011:SF7">
    <property type="entry name" value="2,5-DIAMINO-6-RIBOSYLAMINO-4(3H)-PYRIMIDINONE 5'-PHOSPHATE REDUCTASE"/>
    <property type="match status" value="1"/>
</dbReference>
<evidence type="ECO:0000256" key="4">
    <source>
        <dbReference type="ARBA" id="ARBA00023002"/>
    </source>
</evidence>
<dbReference type="Gene3D" id="3.40.430.10">
    <property type="entry name" value="Dihydrofolate Reductase, subunit A"/>
    <property type="match status" value="1"/>
</dbReference>
<dbReference type="Gene3D" id="3.40.140.10">
    <property type="entry name" value="Cytidine Deaminase, domain 2"/>
    <property type="match status" value="1"/>
</dbReference>